<protein>
    <submittedName>
        <fullName evidence="1">Uncharacterized protein</fullName>
    </submittedName>
</protein>
<organism evidence="1 2">
    <name type="scientific">Pseudomonas putida</name>
    <name type="common">Arthrobacter siderocapsulatus</name>
    <dbReference type="NCBI Taxonomy" id="303"/>
    <lineage>
        <taxon>Bacteria</taxon>
        <taxon>Pseudomonadati</taxon>
        <taxon>Pseudomonadota</taxon>
        <taxon>Gammaproteobacteria</taxon>
        <taxon>Pseudomonadales</taxon>
        <taxon>Pseudomonadaceae</taxon>
        <taxon>Pseudomonas</taxon>
    </lineage>
</organism>
<gene>
    <name evidence="1" type="ORF">BGP80_18010</name>
</gene>
<evidence type="ECO:0000313" key="1">
    <source>
        <dbReference type="EMBL" id="POF89755.1"/>
    </source>
</evidence>
<dbReference type="Gene3D" id="3.50.30.40">
    <property type="entry name" value="Ribonuclease E inhibitor RraA/RraA-like"/>
    <property type="match status" value="1"/>
</dbReference>
<proteinExistence type="predicted"/>
<dbReference type="SUPFAM" id="SSF89562">
    <property type="entry name" value="RraA-like"/>
    <property type="match status" value="1"/>
</dbReference>
<dbReference type="EMBL" id="MIND01000018">
    <property type="protein sequence ID" value="POF89755.1"/>
    <property type="molecule type" value="Genomic_DNA"/>
</dbReference>
<reference evidence="1 2" key="1">
    <citation type="submission" date="2016-08" db="EMBL/GenBank/DDBJ databases">
        <authorList>
            <person name="Seilhamer J.J."/>
        </authorList>
    </citation>
    <scope>NUCLEOTIDE SEQUENCE [LARGE SCALE GENOMIC DNA]</scope>
    <source>
        <strain evidence="1 2">KT-27</strain>
    </source>
</reference>
<dbReference type="RefSeq" id="WP_258035121.1">
    <property type="nucleotide sequence ID" value="NZ_MIND01000018.1"/>
</dbReference>
<accession>A0A2S3WFR3</accession>
<dbReference type="AlphaFoldDB" id="A0A2S3WFR3"/>
<comment type="caution">
    <text evidence="1">The sequence shown here is derived from an EMBL/GenBank/DDBJ whole genome shotgun (WGS) entry which is preliminary data.</text>
</comment>
<dbReference type="InterPro" id="IPR036704">
    <property type="entry name" value="RraA/RraA-like_sf"/>
</dbReference>
<sequence length="150" mass="16098">MLQLGSSSLRRLASLPRFNAEGTLSEGSEIAAMRLSAYAREITATTRISSHHVADLQMLLVRAGVVVYPGNIIVGYADGLTVVPAHLAEVCSMQDDIEGYLAMRIAPGEALWSVYPPTPASVSDYHAWVAAGRSLTARSAEPWSNTSMHN</sequence>
<dbReference type="Proteomes" id="UP000237194">
    <property type="component" value="Unassembled WGS sequence"/>
</dbReference>
<evidence type="ECO:0000313" key="2">
    <source>
        <dbReference type="Proteomes" id="UP000237194"/>
    </source>
</evidence>
<name>A0A2S3WFR3_PSEPU</name>
<reference evidence="1 2" key="2">
    <citation type="submission" date="2018-03" db="EMBL/GenBank/DDBJ databases">
        <title>Draft genome of Pseudomonas putida strain KT-27.</title>
        <authorList>
            <person name="Yoshizawa S."/>
            <person name="Khan N.H."/>
            <person name="Nishimura M."/>
            <person name="Chiura H.X."/>
            <person name="Ogura Y."/>
            <person name="Hayashi T."/>
            <person name="Kogure K."/>
        </authorList>
    </citation>
    <scope>NUCLEOTIDE SEQUENCE [LARGE SCALE GENOMIC DNA]</scope>
    <source>
        <strain evidence="1 2">KT-27</strain>
    </source>
</reference>